<protein>
    <submittedName>
        <fullName evidence="2">Uncharacterized protein</fullName>
    </submittedName>
</protein>
<evidence type="ECO:0000313" key="3">
    <source>
        <dbReference type="Proteomes" id="UP001263371"/>
    </source>
</evidence>
<reference evidence="2 3" key="1">
    <citation type="submission" date="2023-09" db="EMBL/GenBank/DDBJ databases">
        <title>Microbacterium fusihabitans sp. nov., Microbacterium phycihabitans sp. nov., and Microbacterium cervinum sp. nov., isolated from dried seaweeds of beach.</title>
        <authorList>
            <person name="Lee S.D."/>
        </authorList>
    </citation>
    <scope>NUCLEOTIDE SEQUENCE [LARGE SCALE GENOMIC DNA]</scope>
    <source>
        <strain evidence="2 3">KSW4-17</strain>
    </source>
</reference>
<sequence>MSPDQLRIAPTTDATDGRERQRRSIRHAQAQLAAFVRSSADDVAEAAHAAEAALRSALSSGAGVERVSAELEVSPRALRAIADGSVPLRSLHPDDRLRFA</sequence>
<feature type="region of interest" description="Disordered" evidence="1">
    <location>
        <begin position="1"/>
        <end position="24"/>
    </location>
</feature>
<evidence type="ECO:0000313" key="2">
    <source>
        <dbReference type="EMBL" id="MDU0365915.1"/>
    </source>
</evidence>
<organism evidence="2 3">
    <name type="scientific">Microbacterium galbum</name>
    <dbReference type="NCBI Taxonomy" id="3075994"/>
    <lineage>
        <taxon>Bacteria</taxon>
        <taxon>Bacillati</taxon>
        <taxon>Actinomycetota</taxon>
        <taxon>Actinomycetes</taxon>
        <taxon>Micrococcales</taxon>
        <taxon>Microbacteriaceae</taxon>
        <taxon>Microbacterium</taxon>
    </lineage>
</organism>
<accession>A0ABU3T3K0</accession>
<dbReference type="RefSeq" id="WP_315993202.1">
    <property type="nucleotide sequence ID" value="NZ_JAWDIS010000001.1"/>
</dbReference>
<keyword evidence="3" id="KW-1185">Reference proteome</keyword>
<gene>
    <name evidence="2" type="ORF">RWH45_01740</name>
</gene>
<proteinExistence type="predicted"/>
<dbReference type="EMBL" id="JAWDIS010000001">
    <property type="protein sequence ID" value="MDU0365915.1"/>
    <property type="molecule type" value="Genomic_DNA"/>
</dbReference>
<evidence type="ECO:0000256" key="1">
    <source>
        <dbReference type="SAM" id="MobiDB-lite"/>
    </source>
</evidence>
<comment type="caution">
    <text evidence="2">The sequence shown here is derived from an EMBL/GenBank/DDBJ whole genome shotgun (WGS) entry which is preliminary data.</text>
</comment>
<dbReference type="Proteomes" id="UP001263371">
    <property type="component" value="Unassembled WGS sequence"/>
</dbReference>
<name>A0ABU3T3K0_9MICO</name>